<evidence type="ECO:0000256" key="1">
    <source>
        <dbReference type="SAM" id="MobiDB-lite"/>
    </source>
</evidence>
<accession>A0A233S124</accession>
<dbReference type="EMBL" id="MCGQ01000046">
    <property type="protein sequence ID" value="OXY89347.1"/>
    <property type="molecule type" value="Genomic_DNA"/>
</dbReference>
<dbReference type="Proteomes" id="UP000215483">
    <property type="component" value="Unassembled WGS sequence"/>
</dbReference>
<dbReference type="InterPro" id="IPR006026">
    <property type="entry name" value="Peptidase_Metallo"/>
</dbReference>
<dbReference type="Pfam" id="PF01400">
    <property type="entry name" value="Astacin"/>
    <property type="match status" value="1"/>
</dbReference>
<gene>
    <name evidence="3" type="ORF">BEK98_38640</name>
</gene>
<dbReference type="GO" id="GO:0006508">
    <property type="term" value="P:proteolysis"/>
    <property type="evidence" value="ECO:0007669"/>
    <property type="project" value="InterPro"/>
</dbReference>
<feature type="compositionally biased region" description="Polar residues" evidence="1">
    <location>
        <begin position="1"/>
        <end position="12"/>
    </location>
</feature>
<protein>
    <recommendedName>
        <fullName evidence="2">Peptidase metallopeptidase domain-containing protein</fullName>
    </recommendedName>
</protein>
<dbReference type="AlphaFoldDB" id="A0A233S124"/>
<evidence type="ECO:0000259" key="2">
    <source>
        <dbReference type="SMART" id="SM00235"/>
    </source>
</evidence>
<organism evidence="3 4">
    <name type="scientific">Streptomyces diastatochromogenes</name>
    <dbReference type="NCBI Taxonomy" id="42236"/>
    <lineage>
        <taxon>Bacteria</taxon>
        <taxon>Bacillati</taxon>
        <taxon>Actinomycetota</taxon>
        <taxon>Actinomycetes</taxon>
        <taxon>Kitasatosporales</taxon>
        <taxon>Streptomycetaceae</taxon>
        <taxon>Streptomyces</taxon>
    </lineage>
</organism>
<dbReference type="SMART" id="SM00235">
    <property type="entry name" value="ZnMc"/>
    <property type="match status" value="1"/>
</dbReference>
<dbReference type="SUPFAM" id="SSF55486">
    <property type="entry name" value="Metalloproteases ('zincins'), catalytic domain"/>
    <property type="match status" value="1"/>
</dbReference>
<proteinExistence type="predicted"/>
<evidence type="ECO:0000313" key="4">
    <source>
        <dbReference type="Proteomes" id="UP000215483"/>
    </source>
</evidence>
<evidence type="ECO:0000313" key="3">
    <source>
        <dbReference type="EMBL" id="OXY89347.1"/>
    </source>
</evidence>
<dbReference type="RefSeq" id="WP_094221620.1">
    <property type="nucleotide sequence ID" value="NZ_MCGQ01000046.1"/>
</dbReference>
<feature type="region of interest" description="Disordered" evidence="1">
    <location>
        <begin position="1"/>
        <end position="29"/>
    </location>
</feature>
<keyword evidence="4" id="KW-1185">Reference proteome</keyword>
<dbReference type="OrthoDB" id="3669864at2"/>
<comment type="caution">
    <text evidence="3">The sequence shown here is derived from an EMBL/GenBank/DDBJ whole genome shotgun (WGS) entry which is preliminary data.</text>
</comment>
<feature type="compositionally biased region" description="Pro residues" evidence="1">
    <location>
        <begin position="20"/>
        <end position="29"/>
    </location>
</feature>
<sequence length="352" mass="39005">MSALSESGTTTPRYCAQPPQTQPALPPDLSPGRSRAILLVRAKWVNGTVLHYAFLDQGGDIGGPEQLEEVRHAFRAWKDLGIGLDFKEVTDPTESEIRIAFRERDGSASYVGRDNLLIGTNEATMTFGWDLTTRYGKATALHETGHAIGFAHEHQNPFAGIQWNEAKVYEDLGGPPNNWPHEVTFENILRKLSKDEVTGSDWDVSSIMEYSFGPGLIVRPEAYRNGIPETLGLSATDKERVLQWYPPLAAKPARLEAFQSTPLQLATGDQADFEIVPPETRSYQVGTFGDSDVVLALFERVDGELQFVTADDDSGQDRNGRLTVKLAKDHSYVARARLYSTWGSGSIALMYW</sequence>
<dbReference type="GO" id="GO:0008270">
    <property type="term" value="F:zinc ion binding"/>
    <property type="evidence" value="ECO:0007669"/>
    <property type="project" value="InterPro"/>
</dbReference>
<dbReference type="Gene3D" id="3.40.390.10">
    <property type="entry name" value="Collagenase (Catalytic Domain)"/>
    <property type="match status" value="1"/>
</dbReference>
<name>A0A233S124_STRDA</name>
<dbReference type="InterPro" id="IPR024079">
    <property type="entry name" value="MetalloPept_cat_dom_sf"/>
</dbReference>
<dbReference type="InterPro" id="IPR001506">
    <property type="entry name" value="Peptidase_M12A"/>
</dbReference>
<dbReference type="GO" id="GO:0004222">
    <property type="term" value="F:metalloendopeptidase activity"/>
    <property type="evidence" value="ECO:0007669"/>
    <property type="project" value="InterPro"/>
</dbReference>
<feature type="domain" description="Peptidase metallopeptidase" evidence="2">
    <location>
        <begin position="40"/>
        <end position="174"/>
    </location>
</feature>
<reference evidence="3 4" key="1">
    <citation type="submission" date="2016-07" db="EMBL/GenBank/DDBJ databases">
        <title>Draft genome of Streptomyces diastatochromogenes.</title>
        <authorList>
            <person name="Podduturi R."/>
            <person name="Lukassen M.B."/>
            <person name="Clausen N."/>
            <person name="Nielsen J.L."/>
            <person name="Jorgensen N.O."/>
        </authorList>
    </citation>
    <scope>NUCLEOTIDE SEQUENCE [LARGE SCALE GENOMIC DNA]</scope>
    <source>
        <strain evidence="3 4">DSM 40608</strain>
    </source>
</reference>